<dbReference type="HOGENOM" id="CLU_083579_0_0_11"/>
<reference evidence="3 4" key="1">
    <citation type="journal article" date="2007" name="Genome Res.">
        <title>Genome characteristics of facultatively symbiotic Frankia sp. strains reflect host range and host plant biogeography.</title>
        <authorList>
            <person name="Normand P."/>
            <person name="Lapierre P."/>
            <person name="Tisa L.S."/>
            <person name="Gogarten J.P."/>
            <person name="Alloisio N."/>
            <person name="Bagnarol E."/>
            <person name="Bassi C.A."/>
            <person name="Berry A.M."/>
            <person name="Bickhart D.M."/>
            <person name="Choisne N."/>
            <person name="Couloux A."/>
            <person name="Cournoyer B."/>
            <person name="Cruveiller S."/>
            <person name="Daubin V."/>
            <person name="Demange N."/>
            <person name="Francino M.P."/>
            <person name="Goltsman E."/>
            <person name="Huang Y."/>
            <person name="Kopp O.R."/>
            <person name="Labarre L."/>
            <person name="Lapidus A."/>
            <person name="Lavire C."/>
            <person name="Marechal J."/>
            <person name="Martinez M."/>
            <person name="Mastronunzio J.E."/>
            <person name="Mullin B.C."/>
            <person name="Niemann J."/>
            <person name="Pujic P."/>
            <person name="Rawnsley T."/>
            <person name="Rouy Z."/>
            <person name="Schenowitz C."/>
            <person name="Sellstedt A."/>
            <person name="Tavares F."/>
            <person name="Tomkins J.P."/>
            <person name="Vallenet D."/>
            <person name="Valverde C."/>
            <person name="Wall L.G."/>
            <person name="Wang Y."/>
            <person name="Medigue C."/>
            <person name="Benson D.R."/>
        </authorList>
    </citation>
    <scope>NUCLEOTIDE SEQUENCE [LARGE SCALE GENOMIC DNA]</scope>
    <source>
        <strain evidence="4">DSM 45818 / CECT 9043 / CcI3</strain>
    </source>
</reference>
<protein>
    <recommendedName>
        <fullName evidence="2">DUF2344 domain-containing protein</fullName>
    </recommendedName>
</protein>
<dbReference type="RefSeq" id="WP_011435661.1">
    <property type="nucleotide sequence ID" value="NC_007777.1"/>
</dbReference>
<feature type="domain" description="DUF2344" evidence="2">
    <location>
        <begin position="16"/>
        <end position="198"/>
    </location>
</feature>
<name>Q2JDP7_FRACC</name>
<keyword evidence="4" id="KW-1185">Reference proteome</keyword>
<feature type="region of interest" description="Disordered" evidence="1">
    <location>
        <begin position="230"/>
        <end position="249"/>
    </location>
</feature>
<dbReference type="Pfam" id="PF10105">
    <property type="entry name" value="DUF2344"/>
    <property type="match status" value="1"/>
</dbReference>
<dbReference type="STRING" id="106370.Francci3_1217"/>
<dbReference type="EMBL" id="CP000249">
    <property type="protein sequence ID" value="ABD10595.1"/>
    <property type="molecule type" value="Genomic_DNA"/>
</dbReference>
<dbReference type="NCBIfam" id="TIGR03936">
    <property type="entry name" value="sam_1_link_chp"/>
    <property type="match status" value="1"/>
</dbReference>
<dbReference type="OrthoDB" id="9780488at2"/>
<sequence length="249" mass="26710">MARRPEGPPPPPVVERVRLRFAKRGRLRFLSHRDVARTFERALRRAGVPMAYSAGFSPHPRISWLGAAPTGAASEAEYVELALAASVDPEALRVGLDAVLPPGLDVLACHRAEGGSLAERIDASRWSVRLPGASGPEVSAAVRELLRRDVVEVERATKDGRRRFDVRAAVVSAVCRAENDTCAILEMVVRHTTPAVRPDDVLTALGVVAGLRSSAPPESTRLEQGRLCEDGTVADPLAQDRNGAGRLVG</sequence>
<evidence type="ECO:0000313" key="3">
    <source>
        <dbReference type="EMBL" id="ABD10595.1"/>
    </source>
</evidence>
<dbReference type="KEGG" id="fra:Francci3_1217"/>
<evidence type="ECO:0000256" key="1">
    <source>
        <dbReference type="SAM" id="MobiDB-lite"/>
    </source>
</evidence>
<dbReference type="Proteomes" id="UP000001937">
    <property type="component" value="Chromosome"/>
</dbReference>
<proteinExistence type="predicted"/>
<dbReference type="AlphaFoldDB" id="Q2JDP7"/>
<evidence type="ECO:0000259" key="2">
    <source>
        <dbReference type="Pfam" id="PF10105"/>
    </source>
</evidence>
<dbReference type="eggNOG" id="COG5011">
    <property type="taxonomic scope" value="Bacteria"/>
</dbReference>
<evidence type="ECO:0000313" key="4">
    <source>
        <dbReference type="Proteomes" id="UP000001937"/>
    </source>
</evidence>
<dbReference type="InterPro" id="IPR018768">
    <property type="entry name" value="DUF2344"/>
</dbReference>
<organism evidence="3 4">
    <name type="scientific">Frankia casuarinae (strain DSM 45818 / CECT 9043 / HFP020203 / CcI3)</name>
    <dbReference type="NCBI Taxonomy" id="106370"/>
    <lineage>
        <taxon>Bacteria</taxon>
        <taxon>Bacillati</taxon>
        <taxon>Actinomycetota</taxon>
        <taxon>Actinomycetes</taxon>
        <taxon>Frankiales</taxon>
        <taxon>Frankiaceae</taxon>
        <taxon>Frankia</taxon>
    </lineage>
</organism>
<accession>Q2JDP7</accession>
<gene>
    <name evidence="3" type="ordered locus">Francci3_1217</name>
</gene>